<evidence type="ECO:0000313" key="2">
    <source>
        <dbReference type="Proteomes" id="UP001158576"/>
    </source>
</evidence>
<keyword evidence="2" id="KW-1185">Reference proteome</keyword>
<organism evidence="1 2">
    <name type="scientific">Oikopleura dioica</name>
    <name type="common">Tunicate</name>
    <dbReference type="NCBI Taxonomy" id="34765"/>
    <lineage>
        <taxon>Eukaryota</taxon>
        <taxon>Metazoa</taxon>
        <taxon>Chordata</taxon>
        <taxon>Tunicata</taxon>
        <taxon>Appendicularia</taxon>
        <taxon>Copelata</taxon>
        <taxon>Oikopleuridae</taxon>
        <taxon>Oikopleura</taxon>
    </lineage>
</organism>
<protein>
    <submittedName>
        <fullName evidence="1">Oidioi.mRNA.OKI2018_I69.XSR.g15440.t1.cds</fullName>
    </submittedName>
</protein>
<name>A0ABN7SGW0_OIKDI</name>
<gene>
    <name evidence="1" type="ORF">OKIOD_LOCUS6998</name>
</gene>
<sequence length="104" mass="11744">MTKKACKATEKPAVLREINGKRTLQNSMKKSFAKPVISTAKVLTIENMTQPKKRVPTPASIDDICTREVDNLITTIQFLENLCHKHGLSTKLEALQHQNFLKKL</sequence>
<reference evidence="1 2" key="1">
    <citation type="submission" date="2021-04" db="EMBL/GenBank/DDBJ databases">
        <authorList>
            <person name="Bliznina A."/>
        </authorList>
    </citation>
    <scope>NUCLEOTIDE SEQUENCE [LARGE SCALE GENOMIC DNA]</scope>
</reference>
<evidence type="ECO:0000313" key="1">
    <source>
        <dbReference type="EMBL" id="CAG5098183.1"/>
    </source>
</evidence>
<dbReference type="Proteomes" id="UP001158576">
    <property type="component" value="Chromosome XSR"/>
</dbReference>
<dbReference type="EMBL" id="OU015569">
    <property type="protein sequence ID" value="CAG5098183.1"/>
    <property type="molecule type" value="Genomic_DNA"/>
</dbReference>
<proteinExistence type="predicted"/>
<accession>A0ABN7SGW0</accession>